<evidence type="ECO:0000313" key="6">
    <source>
        <dbReference type="Proteomes" id="UP000637074"/>
    </source>
</evidence>
<proteinExistence type="predicted"/>
<dbReference type="InterPro" id="IPR036388">
    <property type="entry name" value="WH-like_DNA-bd_sf"/>
</dbReference>
<dbReference type="PANTHER" id="PTHR43537:SF24">
    <property type="entry name" value="GLUCONATE OPERON TRANSCRIPTIONAL REPRESSOR"/>
    <property type="match status" value="1"/>
</dbReference>
<dbReference type="Gene3D" id="1.20.120.530">
    <property type="entry name" value="GntR ligand-binding domain-like"/>
    <property type="match status" value="1"/>
</dbReference>
<dbReference type="InterPro" id="IPR008920">
    <property type="entry name" value="TF_FadR/GntR_C"/>
</dbReference>
<evidence type="ECO:0000313" key="5">
    <source>
        <dbReference type="EMBL" id="GHH99243.1"/>
    </source>
</evidence>
<dbReference type="Proteomes" id="UP000637074">
    <property type="component" value="Unassembled WGS sequence"/>
</dbReference>
<dbReference type="SUPFAM" id="SSF46785">
    <property type="entry name" value="Winged helix' DNA-binding domain"/>
    <property type="match status" value="1"/>
</dbReference>
<organism evidence="5 6">
    <name type="scientific">Neobacillus kokaensis</name>
    <dbReference type="NCBI Taxonomy" id="2759023"/>
    <lineage>
        <taxon>Bacteria</taxon>
        <taxon>Bacillati</taxon>
        <taxon>Bacillota</taxon>
        <taxon>Bacilli</taxon>
        <taxon>Bacillales</taxon>
        <taxon>Bacillaceae</taxon>
        <taxon>Neobacillus</taxon>
    </lineage>
</organism>
<protein>
    <submittedName>
        <fullName evidence="5">GntR family transcriptional regulator</fullName>
    </submittedName>
</protein>
<keyword evidence="2" id="KW-0238">DNA-binding</keyword>
<dbReference type="Gene3D" id="1.10.10.10">
    <property type="entry name" value="Winged helix-like DNA-binding domain superfamily/Winged helix DNA-binding domain"/>
    <property type="match status" value="1"/>
</dbReference>
<evidence type="ECO:0000259" key="4">
    <source>
        <dbReference type="PROSITE" id="PS50949"/>
    </source>
</evidence>
<dbReference type="InterPro" id="IPR036390">
    <property type="entry name" value="WH_DNA-bd_sf"/>
</dbReference>
<accession>A0ABQ3N6W5</accession>
<reference evidence="5 6" key="1">
    <citation type="journal article" date="2022" name="Int. J. Syst. Evol. Microbiol.">
        <title>Neobacillus kokaensis sp. nov., isolated from soil.</title>
        <authorList>
            <person name="Yuki K."/>
            <person name="Matsubara H."/>
            <person name="Yamaguchi S."/>
        </authorList>
    </citation>
    <scope>NUCLEOTIDE SEQUENCE [LARGE SCALE GENOMIC DNA]</scope>
    <source>
        <strain evidence="5 6">LOB 377</strain>
    </source>
</reference>
<keyword evidence="3" id="KW-0804">Transcription</keyword>
<dbReference type="SMART" id="SM00895">
    <property type="entry name" value="FCD"/>
    <property type="match status" value="1"/>
</dbReference>
<evidence type="ECO:0000256" key="3">
    <source>
        <dbReference type="ARBA" id="ARBA00023163"/>
    </source>
</evidence>
<gene>
    <name evidence="5" type="ORF">AM1BK_27860</name>
</gene>
<sequence length="237" mass="27598">MDTFQKLQKETTSMAVYKHLYSLIVTGAFQPGEWIRERQIKEMLGVSSTPIREALKMLTQERLLEAVPHHGVRVKHLSTKEIEDIYELRVELEGLAAELAAKRGTHDQFQKMDELLHMIERKMEENSGIQDSEFLKLNNDFHDLIIEVSGNHALKNAVSQIRASIDLIRIISLKNNKGRFDETLRQHRLILYAIKTRDPQLARLRIQEHIWDSVKMMLKAAKESNERIFENKDAIMT</sequence>
<keyword evidence="1" id="KW-0805">Transcription regulation</keyword>
<dbReference type="CDD" id="cd07377">
    <property type="entry name" value="WHTH_GntR"/>
    <property type="match status" value="1"/>
</dbReference>
<dbReference type="Pfam" id="PF07729">
    <property type="entry name" value="FCD"/>
    <property type="match status" value="1"/>
</dbReference>
<evidence type="ECO:0000256" key="1">
    <source>
        <dbReference type="ARBA" id="ARBA00023015"/>
    </source>
</evidence>
<dbReference type="InterPro" id="IPR000524">
    <property type="entry name" value="Tscrpt_reg_HTH_GntR"/>
</dbReference>
<comment type="caution">
    <text evidence="5">The sequence shown here is derived from an EMBL/GenBank/DDBJ whole genome shotgun (WGS) entry which is preliminary data.</text>
</comment>
<evidence type="ECO:0000256" key="2">
    <source>
        <dbReference type="ARBA" id="ARBA00023125"/>
    </source>
</evidence>
<dbReference type="SUPFAM" id="SSF48008">
    <property type="entry name" value="GntR ligand-binding domain-like"/>
    <property type="match status" value="1"/>
</dbReference>
<dbReference type="EMBL" id="BNDS01000011">
    <property type="protein sequence ID" value="GHH99243.1"/>
    <property type="molecule type" value="Genomic_DNA"/>
</dbReference>
<name>A0ABQ3N6W5_9BACI</name>
<dbReference type="SMART" id="SM00345">
    <property type="entry name" value="HTH_GNTR"/>
    <property type="match status" value="1"/>
</dbReference>
<feature type="domain" description="HTH gntR-type" evidence="4">
    <location>
        <begin position="10"/>
        <end position="77"/>
    </location>
</feature>
<keyword evidence="6" id="KW-1185">Reference proteome</keyword>
<dbReference type="RefSeq" id="WP_191273822.1">
    <property type="nucleotide sequence ID" value="NZ_BNDS01000011.1"/>
</dbReference>
<dbReference type="PROSITE" id="PS50949">
    <property type="entry name" value="HTH_GNTR"/>
    <property type="match status" value="1"/>
</dbReference>
<dbReference type="InterPro" id="IPR011711">
    <property type="entry name" value="GntR_C"/>
</dbReference>
<dbReference type="PANTHER" id="PTHR43537">
    <property type="entry name" value="TRANSCRIPTIONAL REGULATOR, GNTR FAMILY"/>
    <property type="match status" value="1"/>
</dbReference>
<dbReference type="Pfam" id="PF00392">
    <property type="entry name" value="GntR"/>
    <property type="match status" value="1"/>
</dbReference>